<comment type="function">
    <text evidence="1 7">Required for growth under high-pressure and low-temperature conditions.</text>
</comment>
<evidence type="ECO:0000256" key="7">
    <source>
        <dbReference type="RuleBase" id="RU367100"/>
    </source>
</evidence>
<dbReference type="Proteomes" id="UP000242287">
    <property type="component" value="Unassembled WGS sequence"/>
</dbReference>
<evidence type="ECO:0000313" key="8">
    <source>
        <dbReference type="EMBL" id="PFH54644.1"/>
    </source>
</evidence>
<dbReference type="PROSITE" id="PS51257">
    <property type="entry name" value="PROKAR_LIPOPROTEIN"/>
    <property type="match status" value="1"/>
</dbReference>
<evidence type="ECO:0000256" key="4">
    <source>
        <dbReference type="ARBA" id="ARBA00022692"/>
    </source>
</evidence>
<evidence type="ECO:0000256" key="3">
    <source>
        <dbReference type="ARBA" id="ARBA00021353"/>
    </source>
</evidence>
<evidence type="ECO:0000256" key="2">
    <source>
        <dbReference type="ARBA" id="ARBA00005550"/>
    </source>
</evidence>
<evidence type="ECO:0000313" key="9">
    <source>
        <dbReference type="Proteomes" id="UP000242287"/>
    </source>
</evidence>
<comment type="similarity">
    <text evidence="2 7">Belongs to the DLT1 family.</text>
</comment>
<dbReference type="InterPro" id="IPR038869">
    <property type="entry name" value="DLT1"/>
</dbReference>
<evidence type="ECO:0000256" key="6">
    <source>
        <dbReference type="ARBA" id="ARBA00023136"/>
    </source>
</evidence>
<name>A0A2A9NYG6_9AGAR</name>
<dbReference type="AlphaFoldDB" id="A0A2A9NYG6"/>
<keyword evidence="5 7" id="KW-1133">Transmembrane helix</keyword>
<feature type="transmembrane region" description="Helical" evidence="7">
    <location>
        <begin position="14"/>
        <end position="39"/>
    </location>
</feature>
<keyword evidence="6 7" id="KW-0472">Membrane</keyword>
<evidence type="ECO:0000256" key="5">
    <source>
        <dbReference type="ARBA" id="ARBA00022989"/>
    </source>
</evidence>
<dbReference type="GO" id="GO:0016020">
    <property type="term" value="C:membrane"/>
    <property type="evidence" value="ECO:0007669"/>
    <property type="project" value="UniProtKB-SubCell"/>
</dbReference>
<dbReference type="OrthoDB" id="337038at2759"/>
<proteinExistence type="inferred from homology"/>
<feature type="transmembrane region" description="Helical" evidence="7">
    <location>
        <begin position="51"/>
        <end position="72"/>
    </location>
</feature>
<dbReference type="EMBL" id="KZ301969">
    <property type="protein sequence ID" value="PFH54644.1"/>
    <property type="molecule type" value="Genomic_DNA"/>
</dbReference>
<reference evidence="8 9" key="1">
    <citation type="submission" date="2014-02" db="EMBL/GenBank/DDBJ databases">
        <title>Transposable element dynamics among asymbiotic and ectomycorrhizal Amanita fungi.</title>
        <authorList>
            <consortium name="DOE Joint Genome Institute"/>
            <person name="Hess J."/>
            <person name="Skrede I."/>
            <person name="Wolfe B."/>
            <person name="LaButti K."/>
            <person name="Ohm R.A."/>
            <person name="Grigoriev I.V."/>
            <person name="Pringle A."/>
        </authorList>
    </citation>
    <scope>NUCLEOTIDE SEQUENCE [LARGE SCALE GENOMIC DNA]</scope>
    <source>
        <strain evidence="8 9">SKay4041</strain>
    </source>
</reference>
<keyword evidence="9" id="KW-1185">Reference proteome</keyword>
<dbReference type="PANTHER" id="PTHR40021">
    <property type="entry name" value="DEFECT AT LOW TEMPERATURE PROTEIN 1"/>
    <property type="match status" value="1"/>
</dbReference>
<evidence type="ECO:0000256" key="1">
    <source>
        <dbReference type="ARBA" id="ARBA00002489"/>
    </source>
</evidence>
<gene>
    <name evidence="7" type="primary">DLT1</name>
    <name evidence="8" type="ORF">AMATHDRAFT_72417</name>
</gene>
<sequence>MVFSRPLLRTVSDFGYAFFVLIITTATALSCAALLSQAVRTAPNRSWSSNFNAFVIGASYAAVLVASLMLCLKRRIAVRLRLQRISKVHKTIGGGDVPDSVYRYITQEYVRACLISYTSSPRDAFHEGWGRPGTSHQGIRFKDHLLDTIPQIDELAHKVIPSHPSLRQHARILHHFRFIIPLLNRDKDGLTPLHKYDSVIQIARNSSSPLSEGEFELGMEAAAEMIHRQASCTFCSCLI</sequence>
<keyword evidence="4 7" id="KW-0812">Transmembrane</keyword>
<comment type="subcellular location">
    <subcellularLocation>
        <location evidence="7">Membrane</location>
        <topology evidence="7">Multi-pass membrane protein</topology>
    </subcellularLocation>
</comment>
<organism evidence="8 9">
    <name type="scientific">Amanita thiersii Skay4041</name>
    <dbReference type="NCBI Taxonomy" id="703135"/>
    <lineage>
        <taxon>Eukaryota</taxon>
        <taxon>Fungi</taxon>
        <taxon>Dikarya</taxon>
        <taxon>Basidiomycota</taxon>
        <taxon>Agaricomycotina</taxon>
        <taxon>Agaricomycetes</taxon>
        <taxon>Agaricomycetidae</taxon>
        <taxon>Agaricales</taxon>
        <taxon>Pluteineae</taxon>
        <taxon>Amanitaceae</taxon>
        <taxon>Amanita</taxon>
    </lineage>
</organism>
<accession>A0A2A9NYG6</accession>
<protein>
    <recommendedName>
        <fullName evidence="3 7">Defect at low temperature protein 1</fullName>
    </recommendedName>
</protein>
<dbReference type="PANTHER" id="PTHR40021:SF1">
    <property type="entry name" value="DEFECT AT LOW TEMPERATURE PROTEIN 1"/>
    <property type="match status" value="1"/>
</dbReference>